<reference evidence="2 3" key="1">
    <citation type="submission" date="2018-03" db="EMBL/GenBank/DDBJ databases">
        <title>Genomic Encyclopedia of Type Strains, Phase III (KMG-III): the genomes of soil and plant-associated and newly described type strains.</title>
        <authorList>
            <person name="Whitman W."/>
        </authorList>
    </citation>
    <scope>NUCLEOTIDE SEQUENCE [LARGE SCALE GENOMIC DNA]</scope>
    <source>
        <strain evidence="2 3">CGMCC 4.7104</strain>
    </source>
</reference>
<evidence type="ECO:0000313" key="2">
    <source>
        <dbReference type="EMBL" id="PRX70340.1"/>
    </source>
</evidence>
<feature type="chain" id="PRO_5038546261" evidence="1">
    <location>
        <begin position="21"/>
        <end position="163"/>
    </location>
</feature>
<dbReference type="EMBL" id="PVNG01000001">
    <property type="protein sequence ID" value="PRX70340.1"/>
    <property type="molecule type" value="Genomic_DNA"/>
</dbReference>
<comment type="caution">
    <text evidence="2">The sequence shown here is derived from an EMBL/GenBank/DDBJ whole genome shotgun (WGS) entry which is preliminary data.</text>
</comment>
<dbReference type="Proteomes" id="UP000238312">
    <property type="component" value="Unassembled WGS sequence"/>
</dbReference>
<dbReference type="AlphaFoldDB" id="A0A2T0NBL8"/>
<dbReference type="PROSITE" id="PS51257">
    <property type="entry name" value="PROKAR_LIPOPROTEIN"/>
    <property type="match status" value="1"/>
</dbReference>
<protein>
    <submittedName>
        <fullName evidence="2">Uncharacterized protein</fullName>
    </submittedName>
</protein>
<feature type="signal peptide" evidence="1">
    <location>
        <begin position="1"/>
        <end position="20"/>
    </location>
</feature>
<keyword evidence="3" id="KW-1185">Reference proteome</keyword>
<evidence type="ECO:0000313" key="3">
    <source>
        <dbReference type="Proteomes" id="UP000238312"/>
    </source>
</evidence>
<keyword evidence="1" id="KW-0732">Signal</keyword>
<dbReference type="RefSeq" id="WP_106234416.1">
    <property type="nucleotide sequence ID" value="NZ_PVNG01000001.1"/>
</dbReference>
<accession>A0A2T0NBL8</accession>
<sequence>MPRLASPASVLLACALLLTAGCSDDVPCTLIGAAAGVSVHVRAPLAAEAESVELDVCWDGSCRQARATLHPSSRPGQETCSGDTCAVQAVPTGDKNGFGDVQGLPERPVRVRLTLRGGGPEPVLERTIEVTPRGLYPNGPDCGKAGPQAVLTVAGDGTVRTGP</sequence>
<dbReference type="OrthoDB" id="3828886at2"/>
<organism evidence="2 3">
    <name type="scientific">Nonomuraea fuscirosea</name>
    <dbReference type="NCBI Taxonomy" id="1291556"/>
    <lineage>
        <taxon>Bacteria</taxon>
        <taxon>Bacillati</taxon>
        <taxon>Actinomycetota</taxon>
        <taxon>Actinomycetes</taxon>
        <taxon>Streptosporangiales</taxon>
        <taxon>Streptosporangiaceae</taxon>
        <taxon>Nonomuraea</taxon>
    </lineage>
</organism>
<evidence type="ECO:0000256" key="1">
    <source>
        <dbReference type="SAM" id="SignalP"/>
    </source>
</evidence>
<proteinExistence type="predicted"/>
<gene>
    <name evidence="2" type="ORF">B0I32_101428</name>
</gene>
<name>A0A2T0NBL8_9ACTN</name>